<keyword evidence="5" id="KW-0539">Nucleus</keyword>
<evidence type="ECO:0000313" key="7">
    <source>
        <dbReference type="EMBL" id="KAI7729342.1"/>
    </source>
</evidence>
<evidence type="ECO:0000256" key="2">
    <source>
        <dbReference type="ARBA" id="ARBA00022723"/>
    </source>
</evidence>
<sequence>NHAQCIMKKAKQIKSCDNVEGIETLRWEVQQKIRQYVESGGTRVDDFGVYLFLFNCIPIKNHQDFCKGECNGTSSSMLPAINPKPEGTSHIRHLLAEEAVAVGYSASKKWGLDTQ</sequence>
<feature type="domain" description="PARP-type" evidence="6">
    <location>
        <begin position="1"/>
        <end position="41"/>
    </location>
</feature>
<feature type="non-terminal residue" evidence="7">
    <location>
        <position position="115"/>
    </location>
</feature>
<keyword evidence="4" id="KW-0862">Zinc</keyword>
<keyword evidence="3" id="KW-0863">Zinc-finger</keyword>
<evidence type="ECO:0000256" key="5">
    <source>
        <dbReference type="ARBA" id="ARBA00023242"/>
    </source>
</evidence>
<dbReference type="GO" id="GO:0003677">
    <property type="term" value="F:DNA binding"/>
    <property type="evidence" value="ECO:0007669"/>
    <property type="project" value="InterPro"/>
</dbReference>
<dbReference type="Gene3D" id="3.30.1740.10">
    <property type="entry name" value="Zinc finger, PARP-type"/>
    <property type="match status" value="1"/>
</dbReference>
<feature type="non-terminal residue" evidence="7">
    <location>
        <position position="1"/>
    </location>
</feature>
<evidence type="ECO:0000256" key="3">
    <source>
        <dbReference type="ARBA" id="ARBA00022771"/>
    </source>
</evidence>
<dbReference type="SUPFAM" id="SSF57716">
    <property type="entry name" value="Glucocorticoid receptor-like (DNA-binding domain)"/>
    <property type="match status" value="1"/>
</dbReference>
<proteinExistence type="predicted"/>
<gene>
    <name evidence="7" type="ORF">M8C21_004796</name>
</gene>
<keyword evidence="8" id="KW-1185">Reference proteome</keyword>
<dbReference type="GO" id="GO:0005634">
    <property type="term" value="C:nucleus"/>
    <property type="evidence" value="ECO:0007669"/>
    <property type="project" value="UniProtKB-SubCell"/>
</dbReference>
<comment type="subcellular location">
    <subcellularLocation>
        <location evidence="1">Nucleus</location>
    </subcellularLocation>
</comment>
<evidence type="ECO:0000256" key="4">
    <source>
        <dbReference type="ARBA" id="ARBA00022833"/>
    </source>
</evidence>
<dbReference type="EMBL" id="JAMZMK010011018">
    <property type="protein sequence ID" value="KAI7729342.1"/>
    <property type="molecule type" value="Genomic_DNA"/>
</dbReference>
<evidence type="ECO:0000313" key="8">
    <source>
        <dbReference type="Proteomes" id="UP001206925"/>
    </source>
</evidence>
<evidence type="ECO:0000259" key="6">
    <source>
        <dbReference type="PROSITE" id="PS50064"/>
    </source>
</evidence>
<keyword evidence="2" id="KW-0479">Metal-binding</keyword>
<dbReference type="AlphaFoldDB" id="A0AAD5G5R3"/>
<dbReference type="Proteomes" id="UP001206925">
    <property type="component" value="Unassembled WGS sequence"/>
</dbReference>
<name>A0AAD5G5R3_AMBAR</name>
<dbReference type="GO" id="GO:0008270">
    <property type="term" value="F:zinc ion binding"/>
    <property type="evidence" value="ECO:0007669"/>
    <property type="project" value="UniProtKB-KW"/>
</dbReference>
<dbReference type="InterPro" id="IPR001510">
    <property type="entry name" value="Znf_PARP"/>
</dbReference>
<dbReference type="PROSITE" id="PS50064">
    <property type="entry name" value="ZF_PARP_2"/>
    <property type="match status" value="1"/>
</dbReference>
<protein>
    <recommendedName>
        <fullName evidence="6">PARP-type domain-containing protein</fullName>
    </recommendedName>
</protein>
<accession>A0AAD5G5R3</accession>
<reference evidence="7" key="1">
    <citation type="submission" date="2022-06" db="EMBL/GenBank/DDBJ databases">
        <title>Uncovering the hologenomic basis of an extraordinary plant invasion.</title>
        <authorList>
            <person name="Bieker V.C."/>
            <person name="Martin M.D."/>
            <person name="Gilbert T."/>
            <person name="Hodgins K."/>
            <person name="Battlay P."/>
            <person name="Petersen B."/>
            <person name="Wilson J."/>
        </authorList>
    </citation>
    <scope>NUCLEOTIDE SEQUENCE</scope>
    <source>
        <strain evidence="7">AA19_3_7</strain>
        <tissue evidence="7">Leaf</tissue>
    </source>
</reference>
<dbReference type="InterPro" id="IPR036957">
    <property type="entry name" value="Znf_PARP_sf"/>
</dbReference>
<evidence type="ECO:0000256" key="1">
    <source>
        <dbReference type="ARBA" id="ARBA00004123"/>
    </source>
</evidence>
<organism evidence="7 8">
    <name type="scientific">Ambrosia artemisiifolia</name>
    <name type="common">Common ragweed</name>
    <dbReference type="NCBI Taxonomy" id="4212"/>
    <lineage>
        <taxon>Eukaryota</taxon>
        <taxon>Viridiplantae</taxon>
        <taxon>Streptophyta</taxon>
        <taxon>Embryophyta</taxon>
        <taxon>Tracheophyta</taxon>
        <taxon>Spermatophyta</taxon>
        <taxon>Magnoliopsida</taxon>
        <taxon>eudicotyledons</taxon>
        <taxon>Gunneridae</taxon>
        <taxon>Pentapetalae</taxon>
        <taxon>asterids</taxon>
        <taxon>campanulids</taxon>
        <taxon>Asterales</taxon>
        <taxon>Asteraceae</taxon>
        <taxon>Asteroideae</taxon>
        <taxon>Heliantheae alliance</taxon>
        <taxon>Heliantheae</taxon>
        <taxon>Ambrosia</taxon>
    </lineage>
</organism>
<comment type="caution">
    <text evidence="7">The sequence shown here is derived from an EMBL/GenBank/DDBJ whole genome shotgun (WGS) entry which is preliminary data.</text>
</comment>